<protein>
    <submittedName>
        <fullName evidence="5">ABC transporter ATP-binding protein</fullName>
    </submittedName>
</protein>
<dbReference type="PANTHER" id="PTHR42788">
    <property type="entry name" value="TAURINE IMPORT ATP-BINDING PROTEIN-RELATED"/>
    <property type="match status" value="1"/>
</dbReference>
<reference evidence="5" key="1">
    <citation type="submission" date="2021-04" db="EMBL/GenBank/DDBJ databases">
        <authorList>
            <person name="Hartkoorn R.C."/>
            <person name="Beaudoing E."/>
            <person name="Hot D."/>
        </authorList>
    </citation>
    <scope>NUCLEOTIDE SEQUENCE</scope>
    <source>
        <strain evidence="5">NRRL B-16292</strain>
    </source>
</reference>
<dbReference type="SUPFAM" id="SSF52540">
    <property type="entry name" value="P-loop containing nucleoside triphosphate hydrolases"/>
    <property type="match status" value="1"/>
</dbReference>
<dbReference type="PROSITE" id="PS50893">
    <property type="entry name" value="ABC_TRANSPORTER_2"/>
    <property type="match status" value="1"/>
</dbReference>
<evidence type="ECO:0000313" key="6">
    <source>
        <dbReference type="Proteomes" id="UP001059617"/>
    </source>
</evidence>
<dbReference type="InterPro" id="IPR050166">
    <property type="entry name" value="ABC_transporter_ATP-bind"/>
</dbReference>
<accession>A0ABY5WC33</accession>
<sequence>MTSTESLAVDRDMRAHSGLSGDIVLAGAGKDYVALDGNVVRALRPVSLTIDRGSFVSLVGRSGCGKSTFLRLVAGLEAVSSGSIHIGADRVDGPPDSARYVFQNYNESLLQWRTVGDNVRFGLRHRHGPRRAHSRAEENEIINGYLAEVGLAGQFSRYPGELSGGMQQRVAIARALAASPQVLLLDEPFSAVDALSRSNLQDLLLRIWQQHDLTVLFVTHDIEEALFLSQRVIVLHEAGAGIARDATVDIPYPRTQVDVREDPRYLRLRREVLGLVLGSE</sequence>
<dbReference type="EMBL" id="CP073720">
    <property type="protein sequence ID" value="UWP86686.1"/>
    <property type="molecule type" value="Genomic_DNA"/>
</dbReference>
<feature type="domain" description="ABC transporter" evidence="4">
    <location>
        <begin position="23"/>
        <end position="262"/>
    </location>
</feature>
<dbReference type="RefSeq" id="WP_259866106.1">
    <property type="nucleotide sequence ID" value="NZ_BAAAST010000054.1"/>
</dbReference>
<dbReference type="CDD" id="cd03293">
    <property type="entry name" value="ABC_NrtD_SsuB_transporters"/>
    <property type="match status" value="1"/>
</dbReference>
<proteinExistence type="predicted"/>
<dbReference type="SMART" id="SM00382">
    <property type="entry name" value="AAA"/>
    <property type="match status" value="1"/>
</dbReference>
<evidence type="ECO:0000256" key="3">
    <source>
        <dbReference type="ARBA" id="ARBA00022840"/>
    </source>
</evidence>
<dbReference type="GO" id="GO:0005524">
    <property type="term" value="F:ATP binding"/>
    <property type="evidence" value="ECO:0007669"/>
    <property type="project" value="UniProtKB-KW"/>
</dbReference>
<dbReference type="InterPro" id="IPR027417">
    <property type="entry name" value="P-loop_NTPase"/>
</dbReference>
<keyword evidence="3 5" id="KW-0067">ATP-binding</keyword>
<dbReference type="Gene3D" id="3.40.50.300">
    <property type="entry name" value="P-loop containing nucleotide triphosphate hydrolases"/>
    <property type="match status" value="1"/>
</dbReference>
<evidence type="ECO:0000259" key="4">
    <source>
        <dbReference type="PROSITE" id="PS50893"/>
    </source>
</evidence>
<dbReference type="Pfam" id="PF00005">
    <property type="entry name" value="ABC_tran"/>
    <property type="match status" value="1"/>
</dbReference>
<organism evidence="5 6">
    <name type="scientific">Dactylosporangium fulvum</name>
    <dbReference type="NCBI Taxonomy" id="53359"/>
    <lineage>
        <taxon>Bacteria</taxon>
        <taxon>Bacillati</taxon>
        <taxon>Actinomycetota</taxon>
        <taxon>Actinomycetes</taxon>
        <taxon>Micromonosporales</taxon>
        <taxon>Micromonosporaceae</taxon>
        <taxon>Dactylosporangium</taxon>
    </lineage>
</organism>
<dbReference type="InterPro" id="IPR003593">
    <property type="entry name" value="AAA+_ATPase"/>
</dbReference>
<dbReference type="InterPro" id="IPR003439">
    <property type="entry name" value="ABC_transporter-like_ATP-bd"/>
</dbReference>
<evidence type="ECO:0000313" key="5">
    <source>
        <dbReference type="EMBL" id="UWP86686.1"/>
    </source>
</evidence>
<keyword evidence="2" id="KW-0547">Nucleotide-binding</keyword>
<keyword evidence="1" id="KW-0813">Transport</keyword>
<evidence type="ECO:0000256" key="2">
    <source>
        <dbReference type="ARBA" id="ARBA00022741"/>
    </source>
</evidence>
<keyword evidence="6" id="KW-1185">Reference proteome</keyword>
<dbReference type="PANTHER" id="PTHR42788:SF13">
    <property type="entry name" value="ALIPHATIC SULFONATES IMPORT ATP-BINDING PROTEIN SSUB"/>
    <property type="match status" value="1"/>
</dbReference>
<name>A0ABY5WC33_9ACTN</name>
<dbReference type="InterPro" id="IPR017871">
    <property type="entry name" value="ABC_transporter-like_CS"/>
</dbReference>
<evidence type="ECO:0000256" key="1">
    <source>
        <dbReference type="ARBA" id="ARBA00022448"/>
    </source>
</evidence>
<dbReference type="Proteomes" id="UP001059617">
    <property type="component" value="Chromosome"/>
</dbReference>
<dbReference type="PROSITE" id="PS00211">
    <property type="entry name" value="ABC_TRANSPORTER_1"/>
    <property type="match status" value="1"/>
</dbReference>
<reference evidence="5" key="2">
    <citation type="submission" date="2022-09" db="EMBL/GenBank/DDBJ databases">
        <title>Biosynthetic gene clusters of Dactylosporangioum fulvum.</title>
        <authorList>
            <person name="Caradec T."/>
        </authorList>
    </citation>
    <scope>NUCLEOTIDE SEQUENCE</scope>
    <source>
        <strain evidence="5">NRRL B-16292</strain>
    </source>
</reference>
<gene>
    <name evidence="5" type="ORF">Dfulv_21585</name>
</gene>